<keyword evidence="6" id="KW-0521">NADP</keyword>
<reference evidence="12 13" key="1">
    <citation type="submission" date="2024-09" db="EMBL/GenBank/DDBJ databases">
        <title>Chromosome-scale assembly of Riccia sorocarpa.</title>
        <authorList>
            <person name="Paukszto L."/>
        </authorList>
    </citation>
    <scope>NUCLEOTIDE SEQUENCE [LARGE SCALE GENOMIC DNA]</scope>
    <source>
        <strain evidence="12">LP-2024</strain>
        <tissue evidence="12">Aerial parts of the thallus</tissue>
    </source>
</reference>
<keyword evidence="8" id="KW-0560">Oxidoreductase</keyword>
<feature type="transmembrane region" description="Helical" evidence="11">
    <location>
        <begin position="6"/>
        <end position="25"/>
    </location>
</feature>
<evidence type="ECO:0000256" key="3">
    <source>
        <dbReference type="ARBA" id="ARBA00004991"/>
    </source>
</evidence>
<comment type="pathway">
    <text evidence="2">Lipid metabolism; sphingolipid metabolism.</text>
</comment>
<evidence type="ECO:0000256" key="2">
    <source>
        <dbReference type="ARBA" id="ARBA00004760"/>
    </source>
</evidence>
<dbReference type="InterPro" id="IPR002347">
    <property type="entry name" value="SDR_fam"/>
</dbReference>
<dbReference type="GO" id="GO:0005783">
    <property type="term" value="C:endoplasmic reticulum"/>
    <property type="evidence" value="ECO:0007669"/>
    <property type="project" value="UniProtKB-SubCell"/>
</dbReference>
<evidence type="ECO:0000256" key="9">
    <source>
        <dbReference type="ARBA" id="ARBA00023098"/>
    </source>
</evidence>
<dbReference type="AlphaFoldDB" id="A0ABD3I7R2"/>
<evidence type="ECO:0000256" key="6">
    <source>
        <dbReference type="ARBA" id="ARBA00022857"/>
    </source>
</evidence>
<sequence length="343" mass="37121">MIAWLWFLLALIPVPIFLLWALLAPRPTKIPFRSRHVVITGGSSGIGLSMAKVAILEGARVSILGRSKDKLDAACEQIVKEHDAHRYYRADTSEPKGVTGEPEVYGYSADVKNFDSIQKAFAEAVGKLGPIDVLICSHGVSAPATFEDTPLETMYHLIDTNLKGTLHCIKAALPHMKSRSSPGPGAISIVSSQAGQVSLYGYAAYSATKGGLRGLAEALQQELLHYNIRVSLIYPPDTNTPGFAEENKTKPDLTAKLSESSAALEPDDVARSAISGIKKGYFSITCNFDGFMLSCVTAGMSPQPSLPHALIEIFTMGILRIVAFTVLAGWFKKVNEYHSVKRK</sequence>
<evidence type="ECO:0000256" key="10">
    <source>
        <dbReference type="ARBA" id="ARBA00026112"/>
    </source>
</evidence>
<dbReference type="SUPFAM" id="SSF51735">
    <property type="entry name" value="NAD(P)-binding Rossmann-fold domains"/>
    <property type="match status" value="1"/>
</dbReference>
<dbReference type="PANTHER" id="PTHR43550:SF3">
    <property type="entry name" value="3-KETODIHYDROSPHINGOSINE REDUCTASE"/>
    <property type="match status" value="1"/>
</dbReference>
<comment type="subcellular location">
    <subcellularLocation>
        <location evidence="1">Endoplasmic reticulum</location>
    </subcellularLocation>
</comment>
<proteinExistence type="predicted"/>
<evidence type="ECO:0000313" key="12">
    <source>
        <dbReference type="EMBL" id="KAL3699735.1"/>
    </source>
</evidence>
<dbReference type="FunFam" id="3.40.50.720:FF:000468">
    <property type="entry name" value="Short-chain dehydrogenase, putative"/>
    <property type="match status" value="1"/>
</dbReference>
<dbReference type="PROSITE" id="PS00061">
    <property type="entry name" value="ADH_SHORT"/>
    <property type="match status" value="1"/>
</dbReference>
<dbReference type="InterPro" id="IPR036291">
    <property type="entry name" value="NAD(P)-bd_dom_sf"/>
</dbReference>
<keyword evidence="13" id="KW-1185">Reference proteome</keyword>
<keyword evidence="11" id="KW-1133">Transmembrane helix</keyword>
<dbReference type="GO" id="GO:0030148">
    <property type="term" value="P:sphingolipid biosynthetic process"/>
    <property type="evidence" value="ECO:0007669"/>
    <property type="project" value="UniProtKB-ARBA"/>
</dbReference>
<dbReference type="GO" id="GO:0016020">
    <property type="term" value="C:membrane"/>
    <property type="evidence" value="ECO:0007669"/>
    <property type="project" value="GOC"/>
</dbReference>
<dbReference type="Proteomes" id="UP001633002">
    <property type="component" value="Unassembled WGS sequence"/>
</dbReference>
<evidence type="ECO:0000256" key="8">
    <source>
        <dbReference type="ARBA" id="ARBA00023002"/>
    </source>
</evidence>
<evidence type="ECO:0000256" key="1">
    <source>
        <dbReference type="ARBA" id="ARBA00004240"/>
    </source>
</evidence>
<dbReference type="InterPro" id="IPR045022">
    <property type="entry name" value="KDSR-like"/>
</dbReference>
<keyword evidence="9" id="KW-0443">Lipid metabolism</keyword>
<keyword evidence="4" id="KW-0547">Nucleotide-binding</keyword>
<dbReference type="PRINTS" id="PR00081">
    <property type="entry name" value="GDHRDH"/>
</dbReference>
<dbReference type="EC" id="1.1.1.102" evidence="10"/>
<keyword evidence="11" id="KW-0812">Transmembrane</keyword>
<evidence type="ECO:0000256" key="4">
    <source>
        <dbReference type="ARBA" id="ARBA00022741"/>
    </source>
</evidence>
<dbReference type="PANTHER" id="PTHR43550">
    <property type="entry name" value="3-KETODIHYDROSPHINGOSINE REDUCTASE"/>
    <property type="match status" value="1"/>
</dbReference>
<accession>A0ABD3I7R2</accession>
<keyword evidence="5" id="KW-0256">Endoplasmic reticulum</keyword>
<organism evidence="12 13">
    <name type="scientific">Riccia sorocarpa</name>
    <dbReference type="NCBI Taxonomy" id="122646"/>
    <lineage>
        <taxon>Eukaryota</taxon>
        <taxon>Viridiplantae</taxon>
        <taxon>Streptophyta</taxon>
        <taxon>Embryophyta</taxon>
        <taxon>Marchantiophyta</taxon>
        <taxon>Marchantiopsida</taxon>
        <taxon>Marchantiidae</taxon>
        <taxon>Marchantiales</taxon>
        <taxon>Ricciaceae</taxon>
        <taxon>Riccia</taxon>
    </lineage>
</organism>
<gene>
    <name evidence="12" type="ORF">R1sor_017757</name>
</gene>
<dbReference type="GO" id="GO:0000166">
    <property type="term" value="F:nucleotide binding"/>
    <property type="evidence" value="ECO:0007669"/>
    <property type="project" value="UniProtKB-KW"/>
</dbReference>
<dbReference type="GO" id="GO:0047560">
    <property type="term" value="F:3-dehydrosphinganine reductase activity"/>
    <property type="evidence" value="ECO:0007669"/>
    <property type="project" value="UniProtKB-EC"/>
</dbReference>
<evidence type="ECO:0000256" key="5">
    <source>
        <dbReference type="ARBA" id="ARBA00022824"/>
    </source>
</evidence>
<dbReference type="Gene3D" id="3.40.50.720">
    <property type="entry name" value="NAD(P)-binding Rossmann-like Domain"/>
    <property type="match status" value="1"/>
</dbReference>
<comment type="pathway">
    <text evidence="3">Sphingolipid metabolism.</text>
</comment>
<evidence type="ECO:0000256" key="11">
    <source>
        <dbReference type="SAM" id="Phobius"/>
    </source>
</evidence>
<dbReference type="InterPro" id="IPR020904">
    <property type="entry name" value="Sc_DH/Rdtase_CS"/>
</dbReference>
<dbReference type="Pfam" id="PF00106">
    <property type="entry name" value="adh_short"/>
    <property type="match status" value="2"/>
</dbReference>
<feature type="transmembrane region" description="Helical" evidence="11">
    <location>
        <begin position="313"/>
        <end position="331"/>
    </location>
</feature>
<evidence type="ECO:0000313" key="13">
    <source>
        <dbReference type="Proteomes" id="UP001633002"/>
    </source>
</evidence>
<keyword evidence="11" id="KW-0472">Membrane</keyword>
<comment type="caution">
    <text evidence="12">The sequence shown here is derived from an EMBL/GenBank/DDBJ whole genome shotgun (WGS) entry which is preliminary data.</text>
</comment>
<name>A0ABD3I7R2_9MARC</name>
<protein>
    <recommendedName>
        <fullName evidence="10">3-dehydrosphinganine reductase</fullName>
        <ecNumber evidence="10">1.1.1.102</ecNumber>
    </recommendedName>
</protein>
<dbReference type="EMBL" id="JBJQOH010000001">
    <property type="protein sequence ID" value="KAL3699735.1"/>
    <property type="molecule type" value="Genomic_DNA"/>
</dbReference>
<evidence type="ECO:0000256" key="7">
    <source>
        <dbReference type="ARBA" id="ARBA00022919"/>
    </source>
</evidence>
<keyword evidence="7" id="KW-0746">Sphingolipid metabolism</keyword>
<dbReference type="CDD" id="cd08939">
    <property type="entry name" value="KDSR-like_SDR_c"/>
    <property type="match status" value="1"/>
</dbReference>